<name>A0A517ZKB6_9PLAN</name>
<dbReference type="RefSeq" id="WP_197534706.1">
    <property type="nucleotide sequence ID" value="NZ_CP036276.1"/>
</dbReference>
<keyword evidence="2" id="KW-1185">Reference proteome</keyword>
<organism evidence="1 2">
    <name type="scientific">Symmachiella dynata</name>
    <dbReference type="NCBI Taxonomy" id="2527995"/>
    <lineage>
        <taxon>Bacteria</taxon>
        <taxon>Pseudomonadati</taxon>
        <taxon>Planctomycetota</taxon>
        <taxon>Planctomycetia</taxon>
        <taxon>Planctomycetales</taxon>
        <taxon>Planctomycetaceae</taxon>
        <taxon>Symmachiella</taxon>
    </lineage>
</organism>
<dbReference type="EMBL" id="CP036276">
    <property type="protein sequence ID" value="QDU42897.1"/>
    <property type="molecule type" value="Genomic_DNA"/>
</dbReference>
<protein>
    <submittedName>
        <fullName evidence="1">Uncharacterized protein</fullName>
    </submittedName>
</protein>
<dbReference type="Proteomes" id="UP000319383">
    <property type="component" value="Chromosome"/>
</dbReference>
<reference evidence="1 2" key="1">
    <citation type="submission" date="2019-02" db="EMBL/GenBank/DDBJ databases">
        <title>Deep-cultivation of Planctomycetes and their phenomic and genomic characterization uncovers novel biology.</title>
        <authorList>
            <person name="Wiegand S."/>
            <person name="Jogler M."/>
            <person name="Boedeker C."/>
            <person name="Pinto D."/>
            <person name="Vollmers J."/>
            <person name="Rivas-Marin E."/>
            <person name="Kohn T."/>
            <person name="Peeters S.H."/>
            <person name="Heuer A."/>
            <person name="Rast P."/>
            <person name="Oberbeckmann S."/>
            <person name="Bunk B."/>
            <person name="Jeske O."/>
            <person name="Meyerdierks A."/>
            <person name="Storesund J.E."/>
            <person name="Kallscheuer N."/>
            <person name="Luecker S."/>
            <person name="Lage O.M."/>
            <person name="Pohl T."/>
            <person name="Merkel B.J."/>
            <person name="Hornburger P."/>
            <person name="Mueller R.-W."/>
            <person name="Bruemmer F."/>
            <person name="Labrenz M."/>
            <person name="Spormann A.M."/>
            <person name="Op den Camp H."/>
            <person name="Overmann J."/>
            <person name="Amann R."/>
            <person name="Jetten M.S.M."/>
            <person name="Mascher T."/>
            <person name="Medema M.H."/>
            <person name="Devos D.P."/>
            <person name="Kaster A.-K."/>
            <person name="Ovreas L."/>
            <person name="Rohde M."/>
            <person name="Galperin M.Y."/>
            <person name="Jogler C."/>
        </authorList>
    </citation>
    <scope>NUCLEOTIDE SEQUENCE [LARGE SCALE GENOMIC DNA]</scope>
    <source>
        <strain evidence="1 2">Mal52</strain>
    </source>
</reference>
<evidence type="ECO:0000313" key="1">
    <source>
        <dbReference type="EMBL" id="QDU42897.1"/>
    </source>
</evidence>
<accession>A0A517ZKB6</accession>
<proteinExistence type="predicted"/>
<evidence type="ECO:0000313" key="2">
    <source>
        <dbReference type="Proteomes" id="UP000319383"/>
    </source>
</evidence>
<sequence>MANKVWGSQSLQVLTVAHGKLVCLHGLLQYMIESQLVGFARTWPLRHHGLSHKRPAA</sequence>
<gene>
    <name evidence="1" type="ORF">Mal52_13660</name>
</gene>
<dbReference type="KEGG" id="sdyn:Mal52_13660"/>
<dbReference type="AlphaFoldDB" id="A0A517ZKB6"/>